<dbReference type="InterPro" id="IPR008780">
    <property type="entry name" value="Plasmodium_Vir"/>
</dbReference>
<proteinExistence type="predicted"/>
<sequence>MYSQVQNVEIYEFFDDVEYYIKIAKNAEGNVELSKPDCIAALSAFEVKCDSFVKSSRTYITDEIGAKRICEQFIKLYYSLKDNNKCINKGDFDYNKCSKFLNYWINFKLRKSIKNGDSTFCNVYGHLDGQLTGNEKYNIYLGFIDDIDKDDLYKMNILYNLYVNYSELKTIINTTPQQLKRSLLPFSTECCTYYIQAKYICNDDNNKESMFCQKLKSFKSKYNDLYNKFDGKRSQFSDNLLKLEECPNNKIITTAVTGSIIGLIPLLGILYKVSELNIKL</sequence>
<feature type="transmembrane region" description="Helical" evidence="1">
    <location>
        <begin position="251"/>
        <end position="271"/>
    </location>
</feature>
<keyword evidence="1" id="KW-0812">Transmembrane</keyword>
<keyword evidence="1" id="KW-0472">Membrane</keyword>
<evidence type="ECO:0000256" key="1">
    <source>
        <dbReference type="SAM" id="Phobius"/>
    </source>
</evidence>
<reference evidence="2 3" key="1">
    <citation type="submission" date="2011-09" db="EMBL/GenBank/DDBJ databases">
        <title>The Genome Sequence of Plasmodium vivax North Korean.</title>
        <authorList>
            <consortium name="The Broad Institute Genome Sequencing Platform"/>
            <consortium name="The Broad Institute Genome Sequencing Center for Infectious Disease"/>
            <person name="Neafsey D."/>
            <person name="Carlton J."/>
            <person name="Barnwell J."/>
            <person name="Collins W."/>
            <person name="Escalante A."/>
            <person name="Mullikin J."/>
            <person name="Saul A."/>
            <person name="Guigo R."/>
            <person name="Camara F."/>
            <person name="Young S.K."/>
            <person name="Zeng Q."/>
            <person name="Gargeya S."/>
            <person name="Fitzgerald M."/>
            <person name="Haas B."/>
            <person name="Abouelleil A."/>
            <person name="Alvarado L."/>
            <person name="Arachchi H.M."/>
            <person name="Berlin A."/>
            <person name="Brown A."/>
            <person name="Chapman S.B."/>
            <person name="Chen Z."/>
            <person name="Dunbar C."/>
            <person name="Freedman E."/>
            <person name="Gearin G."/>
            <person name="Gellesch M."/>
            <person name="Goldberg J."/>
            <person name="Griggs A."/>
            <person name="Gujja S."/>
            <person name="Heiman D."/>
            <person name="Howarth C."/>
            <person name="Larson L."/>
            <person name="Lui A."/>
            <person name="MacDonald P.J.P."/>
            <person name="Montmayeur A."/>
            <person name="Murphy C."/>
            <person name="Neiman D."/>
            <person name="Pearson M."/>
            <person name="Priest M."/>
            <person name="Roberts A."/>
            <person name="Saif S."/>
            <person name="Shea T."/>
            <person name="Shenoy N."/>
            <person name="Sisk P."/>
            <person name="Stolte C."/>
            <person name="Sykes S."/>
            <person name="Wortman J."/>
            <person name="Nusbaum C."/>
            <person name="Birren B."/>
        </authorList>
    </citation>
    <scope>NUCLEOTIDE SEQUENCE [LARGE SCALE GENOMIC DNA]</scope>
    <source>
        <strain evidence="2 3">North Korean</strain>
    </source>
</reference>
<organism evidence="2 3">
    <name type="scientific">Plasmodium vivax North Korean</name>
    <dbReference type="NCBI Taxonomy" id="1035514"/>
    <lineage>
        <taxon>Eukaryota</taxon>
        <taxon>Sar</taxon>
        <taxon>Alveolata</taxon>
        <taxon>Apicomplexa</taxon>
        <taxon>Aconoidasida</taxon>
        <taxon>Haemosporida</taxon>
        <taxon>Plasmodiidae</taxon>
        <taxon>Plasmodium</taxon>
        <taxon>Plasmodium (Plasmodium)</taxon>
    </lineage>
</organism>
<evidence type="ECO:0000313" key="3">
    <source>
        <dbReference type="Proteomes" id="UP000053239"/>
    </source>
</evidence>
<dbReference type="Proteomes" id="UP000053239">
    <property type="component" value="Unassembled WGS sequence"/>
</dbReference>
<evidence type="ECO:0000313" key="2">
    <source>
        <dbReference type="EMBL" id="KMZ96192.1"/>
    </source>
</evidence>
<protein>
    <submittedName>
        <fullName evidence="2">Uncharacterized protein</fullName>
    </submittedName>
</protein>
<dbReference type="AlphaFoldDB" id="A0A0J9TN57"/>
<keyword evidence="1" id="KW-1133">Transmembrane helix</keyword>
<gene>
    <name evidence="2" type="ORF">PVNG_05853</name>
</gene>
<name>A0A0J9TN57_PLAVI</name>
<accession>A0A0J9TN57</accession>
<dbReference type="EMBL" id="KQ235639">
    <property type="protein sequence ID" value="KMZ96192.1"/>
    <property type="molecule type" value="Genomic_DNA"/>
</dbReference>
<dbReference type="Pfam" id="PF05795">
    <property type="entry name" value="Plasmodium_Vir"/>
    <property type="match status" value="1"/>
</dbReference>